<dbReference type="Gene3D" id="3.30.70.1440">
    <property type="entry name" value="Multidrug efflux transporter AcrB pore domain"/>
    <property type="match status" value="1"/>
</dbReference>
<dbReference type="Gene3D" id="3.30.2090.10">
    <property type="entry name" value="Multidrug efflux transporter AcrB TolC docking domain, DN and DC subdomains"/>
    <property type="match status" value="2"/>
</dbReference>
<evidence type="ECO:0000313" key="2">
    <source>
        <dbReference type="Proteomes" id="UP000282321"/>
    </source>
</evidence>
<dbReference type="SUPFAM" id="SSF82866">
    <property type="entry name" value="Multidrug efflux transporter AcrB transmembrane domain"/>
    <property type="match status" value="2"/>
</dbReference>
<dbReference type="Pfam" id="PF00873">
    <property type="entry name" value="ACR_tran"/>
    <property type="match status" value="1"/>
</dbReference>
<dbReference type="SUPFAM" id="SSF82693">
    <property type="entry name" value="Multidrug efflux transporter AcrB pore domain, PN1, PN2, PC1 and PC2 subdomains"/>
    <property type="match status" value="3"/>
</dbReference>
<dbReference type="PANTHER" id="PTHR32063">
    <property type="match status" value="1"/>
</dbReference>
<dbReference type="GO" id="GO:0042910">
    <property type="term" value="F:xenobiotic transmembrane transporter activity"/>
    <property type="evidence" value="ECO:0007669"/>
    <property type="project" value="TreeGrafter"/>
</dbReference>
<comment type="caution">
    <text evidence="1">The sequence shown here is derived from an EMBL/GenBank/DDBJ whole genome shotgun (WGS) entry which is preliminary data.</text>
</comment>
<protein>
    <submittedName>
        <fullName evidence="1">AcrB/AcrD/AcrF family protein</fullName>
    </submittedName>
</protein>
<organism evidence="1 2">
    <name type="scientific">candidate division TA06 bacterium</name>
    <dbReference type="NCBI Taxonomy" id="2250710"/>
    <lineage>
        <taxon>Bacteria</taxon>
        <taxon>Bacteria division TA06</taxon>
    </lineage>
</organism>
<proteinExistence type="predicted"/>
<dbReference type="PANTHER" id="PTHR32063:SF0">
    <property type="entry name" value="SWARMING MOTILITY PROTEIN SWRC"/>
    <property type="match status" value="1"/>
</dbReference>
<dbReference type="SUPFAM" id="SSF82714">
    <property type="entry name" value="Multidrug efflux transporter AcrB TolC docking domain, DN and DC subdomains"/>
    <property type="match status" value="2"/>
</dbReference>
<reference evidence="1 2" key="1">
    <citation type="submission" date="2018-06" db="EMBL/GenBank/DDBJ databases">
        <title>Extensive metabolic versatility and redundancy in microbially diverse, dynamic hydrothermal sediments.</title>
        <authorList>
            <person name="Dombrowski N."/>
            <person name="Teske A."/>
            <person name="Baker B.J."/>
        </authorList>
    </citation>
    <scope>NUCLEOTIDE SEQUENCE [LARGE SCALE GENOMIC DNA]</scope>
    <source>
        <strain evidence="1">B35_G9</strain>
    </source>
</reference>
<dbReference type="Gene3D" id="3.30.70.1430">
    <property type="entry name" value="Multidrug efflux transporter AcrB pore domain"/>
    <property type="match status" value="2"/>
</dbReference>
<evidence type="ECO:0000313" key="1">
    <source>
        <dbReference type="EMBL" id="RKX66844.1"/>
    </source>
</evidence>
<gene>
    <name evidence="1" type="ORF">DRP44_03240</name>
</gene>
<dbReference type="InterPro" id="IPR001036">
    <property type="entry name" value="Acrflvin-R"/>
</dbReference>
<dbReference type="InterPro" id="IPR027463">
    <property type="entry name" value="AcrB_DN_DC_subdom"/>
</dbReference>
<name>A0A660S9A4_UNCT6</name>
<dbReference type="Proteomes" id="UP000282321">
    <property type="component" value="Unassembled WGS sequence"/>
</dbReference>
<dbReference type="Gene3D" id="1.20.1640.10">
    <property type="entry name" value="Multidrug efflux transporter AcrB transmembrane domain"/>
    <property type="match status" value="2"/>
</dbReference>
<sequence>MTRLAVKRPILTTVIFIIILILGYISYRGLPIDFFPNIDLPVVTVMTVYPGASPVDIEEQVTKPIENAIATVPNIDKIESKSLENISLVTASFEWGSDLNVAASDIRDKVGLAEAHLPDDAQKPLILKFDASMMPVMVLNIKGDLPVNKMYDIVDRYVVDRLKEVPGVGAATIMGGKQNKVNIDIIPSKIVQYNLSLSQIKQMIMGNNLTMPAGNIDIGKKKYSIRVPGEYENIEQIKHTVVGYTKMGNPIMLKDIADVTFSPGKEREVNLVGGKEGITLIIQKQSGANTVKVAEGVRKELKSLKPILPKGTEITTVMDGSRFIKASIKNLFSTILWGFVFVVIVVFLFLWNLRGSFVIALTIPFSLITAFIYLYFSHNTINIISLSSLSIALGMVVDNSIVVLENIFRHRDEEKQTRRESSIFGATEVGGAITASTLTTIAIFIPIFFIKGFTSVLFKQLAMTISIVLAGSLFTSLTLTPMLSSIILRRRRNVDEAKVFSLRMFRKLENSYQSFLAWALKHKATVLVTLTVVFVLTLGLLKFVGSEFIPQSDESMIRATIKLPIGTNLKETKKIGNKVIKIIERDIPEARAYRIMMGQSESNFTAVLGGEQGDNIISLTIKLKPKLQRKRSDVEIADVFRKEIKKIPDVYSLSVSTGGMESSLMGEKPISVEIYGYDIDATQKYAELIKREMTKIKGLKDLSLSREEGRPELWVKIDRDKALAKGISVYGLSDVLYSSMEGSKISVYRKGGKEYDIVMEFKDGTIKNESDLRKIPVRTAMGTMIPLGAIATIEKRIGPVSIEHKDQIRVIKVDAGYSGRNLGGVNKQIQKILKDHPRPPEVDYVDIGGTVKNQQDSFRDMLFAVLIGILLVYLVMAAQFESFIDPFVIMFSIPFALTGVIWALFITGNSFSLMSYVGLLMLVGIVVNNAIVLLDYTNVLRARGQKLYEAILNAGKRRLRPVLMTATTTIFGLLPLALSRGEGSETWVPLGVSVIGGLLVSTIVTLVVVPVIYSIFESHIKRSKEV</sequence>
<dbReference type="AlphaFoldDB" id="A0A660S9A4"/>
<dbReference type="EMBL" id="QNBC01000031">
    <property type="protein sequence ID" value="RKX66844.1"/>
    <property type="molecule type" value="Genomic_DNA"/>
</dbReference>
<dbReference type="PRINTS" id="PR00702">
    <property type="entry name" value="ACRIFLAVINRP"/>
</dbReference>
<dbReference type="Gene3D" id="3.30.70.1320">
    <property type="entry name" value="Multidrug efflux transporter AcrB pore domain like"/>
    <property type="match status" value="1"/>
</dbReference>
<accession>A0A660S9A4</accession>
<dbReference type="GO" id="GO:0005886">
    <property type="term" value="C:plasma membrane"/>
    <property type="evidence" value="ECO:0007669"/>
    <property type="project" value="TreeGrafter"/>
</dbReference>